<gene>
    <name evidence="8" type="primary">LIMA1</name>
    <name evidence="8" type="ORF">HK099_006625</name>
</gene>
<dbReference type="FunFam" id="2.10.110.10:FF:000002">
    <property type="entry name" value="LIM domain and actin-binding 1"/>
    <property type="match status" value="1"/>
</dbReference>
<protein>
    <submittedName>
        <fullName evidence="8">LIM domain and actin-binding protein 1</fullName>
    </submittedName>
</protein>
<organism evidence="8 9">
    <name type="scientific">Clydaea vesicula</name>
    <dbReference type="NCBI Taxonomy" id="447962"/>
    <lineage>
        <taxon>Eukaryota</taxon>
        <taxon>Fungi</taxon>
        <taxon>Fungi incertae sedis</taxon>
        <taxon>Chytridiomycota</taxon>
        <taxon>Chytridiomycota incertae sedis</taxon>
        <taxon>Chytridiomycetes</taxon>
        <taxon>Lobulomycetales</taxon>
        <taxon>Lobulomycetaceae</taxon>
        <taxon>Clydaea</taxon>
    </lineage>
</organism>
<dbReference type="InterPro" id="IPR001781">
    <property type="entry name" value="Znf_LIM"/>
</dbReference>
<name>A0AAD5U280_9FUNG</name>
<evidence type="ECO:0000256" key="5">
    <source>
        <dbReference type="SAM" id="Coils"/>
    </source>
</evidence>
<feature type="region of interest" description="Disordered" evidence="6">
    <location>
        <begin position="166"/>
        <end position="201"/>
    </location>
</feature>
<accession>A0AAD5U280</accession>
<keyword evidence="1 4" id="KW-0479">Metal-binding</keyword>
<dbReference type="EMBL" id="JADGJW010000586">
    <property type="protein sequence ID" value="KAJ3214874.1"/>
    <property type="molecule type" value="Genomic_DNA"/>
</dbReference>
<feature type="domain" description="LIM zinc-binding" evidence="7">
    <location>
        <begin position="19"/>
        <end position="79"/>
    </location>
</feature>
<keyword evidence="9" id="KW-1185">Reference proteome</keyword>
<feature type="coiled-coil region" evidence="5">
    <location>
        <begin position="211"/>
        <end position="259"/>
    </location>
</feature>
<sequence>MAEVIKSSDSNGDLKKIQDSCTVCNKIVYNMDRASADDKVFHKSCLKCGHCKKILSLGNYAALNGVMYCKPHFKQLFALKGNYSDGFKKEGEGNTSSTSFSYIAKPGTNFNNVGGSSSVPSSANSSLRGNNPLLTRNKVAELPQTSTQQEQSIVAAKLSDRMTAFQREENSTTAKSISSSSQNVEQSESFATTTTSSISKSSNEDSYVELLKLKDEEINKLKSELEHLKFKLENLEDILKEKDAMLEQKDEQLENLKNIDSHTI</sequence>
<dbReference type="PROSITE" id="PS00478">
    <property type="entry name" value="LIM_DOMAIN_1"/>
    <property type="match status" value="1"/>
</dbReference>
<dbReference type="Gene3D" id="2.10.110.10">
    <property type="entry name" value="Cysteine Rich Protein"/>
    <property type="match status" value="1"/>
</dbReference>
<evidence type="ECO:0000256" key="3">
    <source>
        <dbReference type="ARBA" id="ARBA00023038"/>
    </source>
</evidence>
<dbReference type="GO" id="GO:0046872">
    <property type="term" value="F:metal ion binding"/>
    <property type="evidence" value="ECO:0007669"/>
    <property type="project" value="UniProtKB-KW"/>
</dbReference>
<dbReference type="Proteomes" id="UP001211065">
    <property type="component" value="Unassembled WGS sequence"/>
</dbReference>
<dbReference type="AlphaFoldDB" id="A0AAD5U280"/>
<evidence type="ECO:0000256" key="1">
    <source>
        <dbReference type="ARBA" id="ARBA00022723"/>
    </source>
</evidence>
<dbReference type="PROSITE" id="PS50023">
    <property type="entry name" value="LIM_DOMAIN_2"/>
    <property type="match status" value="1"/>
</dbReference>
<dbReference type="Pfam" id="PF00412">
    <property type="entry name" value="LIM"/>
    <property type="match status" value="1"/>
</dbReference>
<keyword evidence="5" id="KW-0175">Coiled coil</keyword>
<proteinExistence type="predicted"/>
<evidence type="ECO:0000256" key="6">
    <source>
        <dbReference type="SAM" id="MobiDB-lite"/>
    </source>
</evidence>
<evidence type="ECO:0000256" key="2">
    <source>
        <dbReference type="ARBA" id="ARBA00022833"/>
    </source>
</evidence>
<evidence type="ECO:0000313" key="9">
    <source>
        <dbReference type="Proteomes" id="UP001211065"/>
    </source>
</evidence>
<evidence type="ECO:0000313" key="8">
    <source>
        <dbReference type="EMBL" id="KAJ3214874.1"/>
    </source>
</evidence>
<dbReference type="SMART" id="SM00132">
    <property type="entry name" value="LIM"/>
    <property type="match status" value="1"/>
</dbReference>
<dbReference type="CDD" id="cd09358">
    <property type="entry name" value="LIM_Mical_like"/>
    <property type="match status" value="1"/>
</dbReference>
<evidence type="ECO:0000259" key="7">
    <source>
        <dbReference type="PROSITE" id="PS50023"/>
    </source>
</evidence>
<keyword evidence="3 4" id="KW-0440">LIM domain</keyword>
<evidence type="ECO:0000256" key="4">
    <source>
        <dbReference type="PROSITE-ProRule" id="PRU00125"/>
    </source>
</evidence>
<feature type="compositionally biased region" description="Low complexity" evidence="6">
    <location>
        <begin position="176"/>
        <end position="201"/>
    </location>
</feature>
<keyword evidence="2 4" id="KW-0862">Zinc</keyword>
<dbReference type="SUPFAM" id="SSF57716">
    <property type="entry name" value="Glucocorticoid receptor-like (DNA-binding domain)"/>
    <property type="match status" value="2"/>
</dbReference>
<dbReference type="PANTHER" id="PTHR24206">
    <property type="entry name" value="OS06G0237300 PROTEIN"/>
    <property type="match status" value="1"/>
</dbReference>
<reference evidence="8" key="1">
    <citation type="submission" date="2020-05" db="EMBL/GenBank/DDBJ databases">
        <title>Phylogenomic resolution of chytrid fungi.</title>
        <authorList>
            <person name="Stajich J.E."/>
            <person name="Amses K."/>
            <person name="Simmons R."/>
            <person name="Seto K."/>
            <person name="Myers J."/>
            <person name="Bonds A."/>
            <person name="Quandt C.A."/>
            <person name="Barry K."/>
            <person name="Liu P."/>
            <person name="Grigoriev I."/>
            <person name="Longcore J.E."/>
            <person name="James T.Y."/>
        </authorList>
    </citation>
    <scope>NUCLEOTIDE SEQUENCE</scope>
    <source>
        <strain evidence="8">JEL0476</strain>
    </source>
</reference>
<comment type="caution">
    <text evidence="8">The sequence shown here is derived from an EMBL/GenBank/DDBJ whole genome shotgun (WGS) entry which is preliminary data.</text>
</comment>